<dbReference type="RefSeq" id="XP_072842811.1">
    <property type="nucleotide sequence ID" value="XM_072986710.1"/>
</dbReference>
<sequence length="217" mass="24716">MRERAPSRMVVVTTVGGSLVCLGRAGLALRRRSPSFGCCCSSSSSSPVGGFSRADGPQGTAAPLPSQSRPPSFCPPSSSCHDWIGPPDRCSNLRPIIFYIPKQESLLEQRLREFRQETQIWNQQFWANQNISFRKEKEEFVHSRLKAKGLQPRDENGQKATLNAEEMAEFYKAFLSKNVKKHKRYNRDWYKRNFTITFLMGQVALEKAWKSLGLKKK</sequence>
<reference evidence="8" key="1">
    <citation type="submission" date="2025-05" db="UniProtKB">
        <authorList>
            <consortium name="RefSeq"/>
        </authorList>
    </citation>
    <scope>NUCLEOTIDE SEQUENCE [LARGE SCALE GENOMIC DNA]</scope>
</reference>
<gene>
    <name evidence="9" type="primary">COA8</name>
</gene>
<evidence type="ECO:0000256" key="4">
    <source>
        <dbReference type="ARBA" id="ARBA00022946"/>
    </source>
</evidence>
<dbReference type="Proteomes" id="UP001652642">
    <property type="component" value="Chromosome 1"/>
</dbReference>
<evidence type="ECO:0000313" key="8">
    <source>
        <dbReference type="Proteomes" id="UP001652642"/>
    </source>
</evidence>
<comment type="similarity">
    <text evidence="2">Belongs to the COA8 family.</text>
</comment>
<comment type="subcellular location">
    <subcellularLocation>
        <location evidence="1">Mitochondrion inner membrane</location>
        <topology evidence="1">Peripheral membrane protein</topology>
        <orientation evidence="1">Matrix side</orientation>
    </subcellularLocation>
</comment>
<evidence type="ECO:0000256" key="1">
    <source>
        <dbReference type="ARBA" id="ARBA00004443"/>
    </source>
</evidence>
<keyword evidence="4" id="KW-0809">Transit peptide</keyword>
<keyword evidence="3" id="KW-0999">Mitochondrion inner membrane</keyword>
<accession>A0ABM5FBN6</accession>
<reference evidence="9" key="2">
    <citation type="submission" date="2025-08" db="UniProtKB">
        <authorList>
            <consortium name="RefSeq"/>
        </authorList>
    </citation>
    <scope>IDENTIFICATION</scope>
</reference>
<keyword evidence="8" id="KW-1185">Reference proteome</keyword>
<keyword evidence="6" id="KW-0472">Membrane</keyword>
<keyword evidence="5" id="KW-0496">Mitochondrion</keyword>
<dbReference type="GeneID" id="140703259"/>
<name>A0ABM5FBN6_9SAUR</name>
<dbReference type="PANTHER" id="PTHR31107:SF2">
    <property type="entry name" value="CYTOCHROME C OXIDASE ASSEMBLY FACTOR 8"/>
    <property type="match status" value="1"/>
</dbReference>
<dbReference type="PANTHER" id="PTHR31107">
    <property type="entry name" value="APOPTOGENIC PROTEIN 1, MITOCHONDRIAL"/>
    <property type="match status" value="1"/>
</dbReference>
<proteinExistence type="inferred from homology"/>
<evidence type="ECO:0000256" key="3">
    <source>
        <dbReference type="ARBA" id="ARBA00022792"/>
    </source>
</evidence>
<dbReference type="InterPro" id="IPR018796">
    <property type="entry name" value="COA8"/>
</dbReference>
<evidence type="ECO:0000256" key="6">
    <source>
        <dbReference type="ARBA" id="ARBA00023136"/>
    </source>
</evidence>
<dbReference type="Pfam" id="PF10231">
    <property type="entry name" value="COA8"/>
    <property type="match status" value="1"/>
</dbReference>
<evidence type="ECO:0000256" key="7">
    <source>
        <dbReference type="SAM" id="MobiDB-lite"/>
    </source>
</evidence>
<protein>
    <submittedName>
        <fullName evidence="9">Cytochrome c oxidase assembly factor 8</fullName>
    </submittedName>
</protein>
<organism evidence="8 9">
    <name type="scientific">Pogona vitticeps</name>
    <name type="common">central bearded dragon</name>
    <dbReference type="NCBI Taxonomy" id="103695"/>
    <lineage>
        <taxon>Eukaryota</taxon>
        <taxon>Metazoa</taxon>
        <taxon>Chordata</taxon>
        <taxon>Craniata</taxon>
        <taxon>Vertebrata</taxon>
        <taxon>Euteleostomi</taxon>
        <taxon>Lepidosauria</taxon>
        <taxon>Squamata</taxon>
        <taxon>Bifurcata</taxon>
        <taxon>Unidentata</taxon>
        <taxon>Episquamata</taxon>
        <taxon>Toxicofera</taxon>
        <taxon>Iguania</taxon>
        <taxon>Acrodonta</taxon>
        <taxon>Agamidae</taxon>
        <taxon>Amphibolurinae</taxon>
        <taxon>Pogona</taxon>
    </lineage>
</organism>
<feature type="region of interest" description="Disordered" evidence="7">
    <location>
        <begin position="45"/>
        <end position="73"/>
    </location>
</feature>
<evidence type="ECO:0000313" key="9">
    <source>
        <dbReference type="RefSeq" id="XP_072842811.1"/>
    </source>
</evidence>
<evidence type="ECO:0000256" key="2">
    <source>
        <dbReference type="ARBA" id="ARBA00005453"/>
    </source>
</evidence>
<evidence type="ECO:0000256" key="5">
    <source>
        <dbReference type="ARBA" id="ARBA00023128"/>
    </source>
</evidence>